<evidence type="ECO:0000256" key="1">
    <source>
        <dbReference type="SAM" id="MobiDB-lite"/>
    </source>
</evidence>
<dbReference type="AlphaFoldDB" id="A0A2K3ME08"/>
<sequence length="45" mass="4809">MCQTLIGTSSKSASVATPMIMKDVANKGEEKKDDEDDVTSSSDEE</sequence>
<gene>
    <name evidence="2" type="ORF">L195_g045141</name>
</gene>
<dbReference type="Proteomes" id="UP000236291">
    <property type="component" value="Unassembled WGS sequence"/>
</dbReference>
<name>A0A2K3ME08_TRIPR</name>
<organism evidence="2 3">
    <name type="scientific">Trifolium pratense</name>
    <name type="common">Red clover</name>
    <dbReference type="NCBI Taxonomy" id="57577"/>
    <lineage>
        <taxon>Eukaryota</taxon>
        <taxon>Viridiplantae</taxon>
        <taxon>Streptophyta</taxon>
        <taxon>Embryophyta</taxon>
        <taxon>Tracheophyta</taxon>
        <taxon>Spermatophyta</taxon>
        <taxon>Magnoliopsida</taxon>
        <taxon>eudicotyledons</taxon>
        <taxon>Gunneridae</taxon>
        <taxon>Pentapetalae</taxon>
        <taxon>rosids</taxon>
        <taxon>fabids</taxon>
        <taxon>Fabales</taxon>
        <taxon>Fabaceae</taxon>
        <taxon>Papilionoideae</taxon>
        <taxon>50 kb inversion clade</taxon>
        <taxon>NPAAA clade</taxon>
        <taxon>Hologalegina</taxon>
        <taxon>IRL clade</taxon>
        <taxon>Trifolieae</taxon>
        <taxon>Trifolium</taxon>
    </lineage>
</organism>
<dbReference type="EMBL" id="ASHM01058441">
    <property type="protein sequence ID" value="PNX89024.1"/>
    <property type="molecule type" value="Genomic_DNA"/>
</dbReference>
<feature type="compositionally biased region" description="Acidic residues" evidence="1">
    <location>
        <begin position="32"/>
        <end position="45"/>
    </location>
</feature>
<evidence type="ECO:0000313" key="2">
    <source>
        <dbReference type="EMBL" id="PNX89024.1"/>
    </source>
</evidence>
<feature type="region of interest" description="Disordered" evidence="1">
    <location>
        <begin position="22"/>
        <end position="45"/>
    </location>
</feature>
<proteinExistence type="predicted"/>
<reference evidence="2 3" key="2">
    <citation type="journal article" date="2017" name="Front. Plant Sci.">
        <title>Gene Classification and Mining of Molecular Markers Useful in Red Clover (Trifolium pratense) Breeding.</title>
        <authorList>
            <person name="Istvanek J."/>
            <person name="Dluhosova J."/>
            <person name="Dluhos P."/>
            <person name="Patkova L."/>
            <person name="Nedelnik J."/>
            <person name="Repkova J."/>
        </authorList>
    </citation>
    <scope>NUCLEOTIDE SEQUENCE [LARGE SCALE GENOMIC DNA]</scope>
    <source>
        <strain evidence="3">cv. Tatra</strain>
        <tissue evidence="2">Young leaves</tissue>
    </source>
</reference>
<accession>A0A2K3ME08</accession>
<protein>
    <submittedName>
        <fullName evidence="2">Uncharacterized protein</fullName>
    </submittedName>
</protein>
<comment type="caution">
    <text evidence="2">The sequence shown here is derived from an EMBL/GenBank/DDBJ whole genome shotgun (WGS) entry which is preliminary data.</text>
</comment>
<evidence type="ECO:0000313" key="3">
    <source>
        <dbReference type="Proteomes" id="UP000236291"/>
    </source>
</evidence>
<reference evidence="2 3" key="1">
    <citation type="journal article" date="2014" name="Am. J. Bot.">
        <title>Genome assembly and annotation for red clover (Trifolium pratense; Fabaceae).</title>
        <authorList>
            <person name="Istvanek J."/>
            <person name="Jaros M."/>
            <person name="Krenek A."/>
            <person name="Repkova J."/>
        </authorList>
    </citation>
    <scope>NUCLEOTIDE SEQUENCE [LARGE SCALE GENOMIC DNA]</scope>
    <source>
        <strain evidence="3">cv. Tatra</strain>
        <tissue evidence="2">Young leaves</tissue>
    </source>
</reference>